<dbReference type="EMBL" id="VJMH01004074">
    <property type="protein sequence ID" value="KAF0703886.1"/>
    <property type="molecule type" value="Genomic_DNA"/>
</dbReference>
<dbReference type="InterPro" id="IPR041891">
    <property type="entry name" value="Alpha_CA_prokaryot-like"/>
</dbReference>
<dbReference type="InterPro" id="IPR023561">
    <property type="entry name" value="Carbonic_anhydrase_a-class"/>
</dbReference>
<dbReference type="EC" id="4.2.1.1" evidence="4 9"/>
<feature type="non-terminal residue" evidence="11">
    <location>
        <position position="228"/>
    </location>
</feature>
<evidence type="ECO:0000256" key="4">
    <source>
        <dbReference type="ARBA" id="ARBA00012925"/>
    </source>
</evidence>
<evidence type="ECO:0000256" key="7">
    <source>
        <dbReference type="ARBA" id="ARBA00023239"/>
    </source>
</evidence>
<comment type="caution">
    <text evidence="11">The sequence shown here is derived from an EMBL/GenBank/DDBJ whole genome shotgun (WGS) entry which is preliminary data.</text>
</comment>
<feature type="chain" id="PRO_5025710690" description="Carbonic anhydrase" evidence="9">
    <location>
        <begin position="18"/>
        <end position="228"/>
    </location>
</feature>
<dbReference type="PANTHER" id="PTHR18952">
    <property type="entry name" value="CARBONIC ANHYDRASE"/>
    <property type="match status" value="1"/>
</dbReference>
<name>A0A6A4YYE9_9STRA</name>
<protein>
    <recommendedName>
        <fullName evidence="4 9">Carbonic anhydrase</fullName>
        <ecNumber evidence="4 9">4.2.1.1</ecNumber>
    </recommendedName>
</protein>
<accession>A0A6A4YYE9</accession>
<comment type="catalytic activity">
    <reaction evidence="8 9">
        <text>hydrogencarbonate + H(+) = CO2 + H2O</text>
        <dbReference type="Rhea" id="RHEA:10748"/>
        <dbReference type="ChEBI" id="CHEBI:15377"/>
        <dbReference type="ChEBI" id="CHEBI:15378"/>
        <dbReference type="ChEBI" id="CHEBI:16526"/>
        <dbReference type="ChEBI" id="CHEBI:17544"/>
        <dbReference type="EC" id="4.2.1.1"/>
    </reaction>
</comment>
<reference evidence="11" key="1">
    <citation type="submission" date="2019-06" db="EMBL/GenBank/DDBJ databases">
        <title>Genomics analysis of Aphanomyces spp. identifies a new class of oomycete effector associated with host adaptation.</title>
        <authorList>
            <person name="Gaulin E."/>
        </authorList>
    </citation>
    <scope>NUCLEOTIDE SEQUENCE</scope>
    <source>
        <strain evidence="11">CBS 578.67</strain>
    </source>
</reference>
<keyword evidence="7 9" id="KW-0456">Lyase</keyword>
<sequence>MKCLAIFATAVVAVISGAELKSQSPIDLSSSVKPIVNAGNFSVAVSADKGVVLHDDHTIKTTWAAGPNSHLTLNGRTYNSIQFHPHVPSEHTIDGKKYPFEVHFVHADKDKNLAVVGVLFEEGDKPHPFWAQVFQGLDGLTKPGDNYTVASIDATLLGLGESDVWRYSGSLTTPPYTEGVEWTVLKTVQKISKDQLAAYKKVIHHDYARDVQPLNGRVVSLVAKGNKP</sequence>
<gene>
    <name evidence="11" type="ORF">As57867_007454</name>
</gene>
<keyword evidence="9" id="KW-0732">Signal</keyword>
<dbReference type="Pfam" id="PF00194">
    <property type="entry name" value="Carb_anhydrase"/>
    <property type="match status" value="1"/>
</dbReference>
<dbReference type="PROSITE" id="PS51144">
    <property type="entry name" value="ALPHA_CA_2"/>
    <property type="match status" value="1"/>
</dbReference>
<organism evidence="11">
    <name type="scientific">Aphanomyces stellatus</name>
    <dbReference type="NCBI Taxonomy" id="120398"/>
    <lineage>
        <taxon>Eukaryota</taxon>
        <taxon>Sar</taxon>
        <taxon>Stramenopiles</taxon>
        <taxon>Oomycota</taxon>
        <taxon>Saprolegniomycetes</taxon>
        <taxon>Saprolegniales</taxon>
        <taxon>Verrucalvaceae</taxon>
        <taxon>Aphanomyces</taxon>
    </lineage>
</organism>
<dbReference type="OrthoDB" id="68525at2759"/>
<evidence type="ECO:0000256" key="3">
    <source>
        <dbReference type="ARBA" id="ARBA00010718"/>
    </source>
</evidence>
<dbReference type="InterPro" id="IPR018338">
    <property type="entry name" value="Carbonic_anhydrase_a-class_CS"/>
</dbReference>
<evidence type="ECO:0000259" key="10">
    <source>
        <dbReference type="PROSITE" id="PS51144"/>
    </source>
</evidence>
<dbReference type="CDD" id="cd03124">
    <property type="entry name" value="alpha_CA_prokaryotic_like"/>
    <property type="match status" value="1"/>
</dbReference>
<evidence type="ECO:0000256" key="2">
    <source>
        <dbReference type="ARBA" id="ARBA00002904"/>
    </source>
</evidence>
<feature type="domain" description="Alpha-carbonic anhydrase" evidence="10">
    <location>
        <begin position="1"/>
        <end position="223"/>
    </location>
</feature>
<comment type="function">
    <text evidence="2 9">Reversible hydration of carbon dioxide.</text>
</comment>
<dbReference type="SUPFAM" id="SSF51069">
    <property type="entry name" value="Carbonic anhydrase"/>
    <property type="match status" value="1"/>
</dbReference>
<feature type="signal peptide" evidence="9">
    <location>
        <begin position="1"/>
        <end position="17"/>
    </location>
</feature>
<evidence type="ECO:0000313" key="11">
    <source>
        <dbReference type="EMBL" id="KAF0703886.1"/>
    </source>
</evidence>
<dbReference type="GO" id="GO:0004089">
    <property type="term" value="F:carbonate dehydratase activity"/>
    <property type="evidence" value="ECO:0007669"/>
    <property type="project" value="UniProtKB-UniRule"/>
</dbReference>
<evidence type="ECO:0000256" key="5">
    <source>
        <dbReference type="ARBA" id="ARBA00022723"/>
    </source>
</evidence>
<evidence type="ECO:0000256" key="8">
    <source>
        <dbReference type="ARBA" id="ARBA00048348"/>
    </source>
</evidence>
<evidence type="ECO:0000256" key="1">
    <source>
        <dbReference type="ARBA" id="ARBA00001947"/>
    </source>
</evidence>
<keyword evidence="5 9" id="KW-0479">Metal-binding</keyword>
<keyword evidence="6 9" id="KW-0862">Zinc</keyword>
<dbReference type="InterPro" id="IPR036398">
    <property type="entry name" value="CA_dom_sf"/>
</dbReference>
<dbReference type="PROSITE" id="PS00162">
    <property type="entry name" value="ALPHA_CA_1"/>
    <property type="match status" value="1"/>
</dbReference>
<evidence type="ECO:0000256" key="9">
    <source>
        <dbReference type="RuleBase" id="RU367011"/>
    </source>
</evidence>
<comment type="similarity">
    <text evidence="3 9">Belongs to the alpha-carbonic anhydrase family.</text>
</comment>
<dbReference type="SMART" id="SM01057">
    <property type="entry name" value="Carb_anhydrase"/>
    <property type="match status" value="1"/>
</dbReference>
<comment type="cofactor">
    <cofactor evidence="1 9">
        <name>Zn(2+)</name>
        <dbReference type="ChEBI" id="CHEBI:29105"/>
    </cofactor>
</comment>
<dbReference type="GO" id="GO:0008270">
    <property type="term" value="F:zinc ion binding"/>
    <property type="evidence" value="ECO:0007669"/>
    <property type="project" value="UniProtKB-UniRule"/>
</dbReference>
<evidence type="ECO:0000256" key="6">
    <source>
        <dbReference type="ARBA" id="ARBA00022833"/>
    </source>
</evidence>
<dbReference type="PANTHER" id="PTHR18952:SF265">
    <property type="entry name" value="CARBONIC ANHYDRASE"/>
    <property type="match status" value="1"/>
</dbReference>
<dbReference type="AlphaFoldDB" id="A0A6A4YYE9"/>
<proteinExistence type="inferred from homology"/>
<dbReference type="InterPro" id="IPR001148">
    <property type="entry name" value="CA_dom"/>
</dbReference>
<dbReference type="Gene3D" id="3.10.200.10">
    <property type="entry name" value="Alpha carbonic anhydrase"/>
    <property type="match status" value="1"/>
</dbReference>